<evidence type="ECO:0000313" key="2">
    <source>
        <dbReference type="Proteomes" id="UP000006882"/>
    </source>
</evidence>
<sequence length="78" mass="8789">MSARPRHRHSDSVDASLDSIEAKKAMAPDKLVELWTVDPKRAKRILANRQSAARSKERKARTYQASWLALASCSLLEI</sequence>
<dbReference type="PANTHER" id="PTHR13690:SF103">
    <property type="entry name" value="BZIP TRANSCRIPTION FACTOR 18"/>
    <property type="match status" value="1"/>
</dbReference>
<keyword evidence="2" id="KW-1185">Reference proteome</keyword>
<reference evidence="1 2" key="1">
    <citation type="journal article" date="2013" name="Nat. Genet.">
        <title>The high-quality draft genome of peach (Prunus persica) identifies unique patterns of genetic diversity, domestication and genome evolution.</title>
        <authorList>
            <consortium name="International Peach Genome Initiative"/>
            <person name="Verde I."/>
            <person name="Abbott A.G."/>
            <person name="Scalabrin S."/>
            <person name="Jung S."/>
            <person name="Shu S."/>
            <person name="Marroni F."/>
            <person name="Zhebentyayeva T."/>
            <person name="Dettori M.T."/>
            <person name="Grimwood J."/>
            <person name="Cattonaro F."/>
            <person name="Zuccolo A."/>
            <person name="Rossini L."/>
            <person name="Jenkins J."/>
            <person name="Vendramin E."/>
            <person name="Meisel L.A."/>
            <person name="Decroocq V."/>
            <person name="Sosinski B."/>
            <person name="Prochnik S."/>
            <person name="Mitros T."/>
            <person name="Policriti A."/>
            <person name="Cipriani G."/>
            <person name="Dondini L."/>
            <person name="Ficklin S."/>
            <person name="Goodstein D.M."/>
            <person name="Xuan P."/>
            <person name="Del Fabbro C."/>
            <person name="Aramini V."/>
            <person name="Copetti D."/>
            <person name="Gonzalez S."/>
            <person name="Horner D.S."/>
            <person name="Falchi R."/>
            <person name="Lucas S."/>
            <person name="Mica E."/>
            <person name="Maldonado J."/>
            <person name="Lazzari B."/>
            <person name="Bielenberg D."/>
            <person name="Pirona R."/>
            <person name="Miculan M."/>
            <person name="Barakat A."/>
            <person name="Testolin R."/>
            <person name="Stella A."/>
            <person name="Tartarini S."/>
            <person name="Tonutti P."/>
            <person name="Arus P."/>
            <person name="Orellana A."/>
            <person name="Wells C."/>
            <person name="Main D."/>
            <person name="Vizzotto G."/>
            <person name="Silva H."/>
            <person name="Salamini F."/>
            <person name="Schmutz J."/>
            <person name="Morgante M."/>
            <person name="Rokhsar D.S."/>
        </authorList>
    </citation>
    <scope>NUCLEOTIDE SEQUENCE [LARGE SCALE GENOMIC DNA]</scope>
    <source>
        <strain evidence="2">cv. Nemared</strain>
    </source>
</reference>
<accession>A0A251NUZ3</accession>
<proteinExistence type="predicted"/>
<evidence type="ECO:0008006" key="3">
    <source>
        <dbReference type="Google" id="ProtNLM"/>
    </source>
</evidence>
<name>A0A251NUZ3_PRUPE</name>
<dbReference type="Gramene" id="ONI02185">
    <property type="protein sequence ID" value="ONI02185"/>
    <property type="gene ID" value="PRUPE_6G181900"/>
</dbReference>
<dbReference type="STRING" id="3760.A0A251NUZ3"/>
<evidence type="ECO:0000313" key="1">
    <source>
        <dbReference type="EMBL" id="ONI02185.1"/>
    </source>
</evidence>
<gene>
    <name evidence="1" type="ORF">PRUPE_6G181900</name>
</gene>
<dbReference type="EMBL" id="CM007656">
    <property type="protein sequence ID" value="ONI02185.1"/>
    <property type="molecule type" value="Genomic_DNA"/>
</dbReference>
<dbReference type="AlphaFoldDB" id="A0A251NUZ3"/>
<dbReference type="Proteomes" id="UP000006882">
    <property type="component" value="Chromosome G6"/>
</dbReference>
<dbReference type="PANTHER" id="PTHR13690">
    <property type="entry name" value="TRANSCRIPTION FACTOR POSF21-RELATED"/>
    <property type="match status" value="1"/>
</dbReference>
<protein>
    <recommendedName>
        <fullName evidence="3">BZIP domain-containing protein</fullName>
    </recommendedName>
</protein>
<organism evidence="1 2">
    <name type="scientific">Prunus persica</name>
    <name type="common">Peach</name>
    <name type="synonym">Amygdalus persica</name>
    <dbReference type="NCBI Taxonomy" id="3760"/>
    <lineage>
        <taxon>Eukaryota</taxon>
        <taxon>Viridiplantae</taxon>
        <taxon>Streptophyta</taxon>
        <taxon>Embryophyta</taxon>
        <taxon>Tracheophyta</taxon>
        <taxon>Spermatophyta</taxon>
        <taxon>Magnoliopsida</taxon>
        <taxon>eudicotyledons</taxon>
        <taxon>Gunneridae</taxon>
        <taxon>Pentapetalae</taxon>
        <taxon>rosids</taxon>
        <taxon>fabids</taxon>
        <taxon>Rosales</taxon>
        <taxon>Rosaceae</taxon>
        <taxon>Amygdaloideae</taxon>
        <taxon>Amygdaleae</taxon>
        <taxon>Prunus</taxon>
    </lineage>
</organism>